<dbReference type="EMBL" id="BGPR01026334">
    <property type="protein sequence ID" value="GBN95943.1"/>
    <property type="molecule type" value="Genomic_DNA"/>
</dbReference>
<name>A0A4Y2T803_ARAVE</name>
<evidence type="ECO:0000313" key="1">
    <source>
        <dbReference type="EMBL" id="GBN95939.1"/>
    </source>
</evidence>
<accession>A0A4Y2T803</accession>
<reference evidence="2 3" key="1">
    <citation type="journal article" date="2019" name="Sci. Rep.">
        <title>Orb-weaving spider Araneus ventricosus genome elucidates the spidroin gene catalogue.</title>
        <authorList>
            <person name="Kono N."/>
            <person name="Nakamura H."/>
            <person name="Ohtoshi R."/>
            <person name="Moran D.A.P."/>
            <person name="Shinohara A."/>
            <person name="Yoshida Y."/>
            <person name="Fujiwara M."/>
            <person name="Mori M."/>
            <person name="Tomita M."/>
            <person name="Arakawa K."/>
        </authorList>
    </citation>
    <scope>NUCLEOTIDE SEQUENCE [LARGE SCALE GENOMIC DNA]</scope>
</reference>
<comment type="caution">
    <text evidence="2">The sequence shown here is derived from an EMBL/GenBank/DDBJ whole genome shotgun (WGS) entry which is preliminary data.</text>
</comment>
<keyword evidence="3" id="KW-1185">Reference proteome</keyword>
<proteinExistence type="predicted"/>
<organism evidence="2 3">
    <name type="scientific">Araneus ventricosus</name>
    <name type="common">Orbweaver spider</name>
    <name type="synonym">Epeira ventricosa</name>
    <dbReference type="NCBI Taxonomy" id="182803"/>
    <lineage>
        <taxon>Eukaryota</taxon>
        <taxon>Metazoa</taxon>
        <taxon>Ecdysozoa</taxon>
        <taxon>Arthropoda</taxon>
        <taxon>Chelicerata</taxon>
        <taxon>Arachnida</taxon>
        <taxon>Araneae</taxon>
        <taxon>Araneomorphae</taxon>
        <taxon>Entelegynae</taxon>
        <taxon>Araneoidea</taxon>
        <taxon>Araneidae</taxon>
        <taxon>Araneus</taxon>
    </lineage>
</organism>
<evidence type="ECO:0000313" key="2">
    <source>
        <dbReference type="EMBL" id="GBN95943.1"/>
    </source>
</evidence>
<sequence length="137" mass="15436">MFNLSKLDDESHLRNFAFFNHSQPGSKNVFDKRFLNPSPFRLEGAEDAPSAKKEFHLVSHVQRRAQVRSHRKIACHGGLLKGLLAPLLLICGIPMNGENFAHALSGSPLHGMLGRINYLKARLRLCNRPRWSELPTA</sequence>
<gene>
    <name evidence="2" type="ORF">AVEN_113695_1</name>
    <name evidence="1" type="ORF">AVEN_175112_1</name>
</gene>
<dbReference type="AlphaFoldDB" id="A0A4Y2T803"/>
<dbReference type="EMBL" id="BGPR01026332">
    <property type="protein sequence ID" value="GBN95939.1"/>
    <property type="molecule type" value="Genomic_DNA"/>
</dbReference>
<dbReference type="Proteomes" id="UP000499080">
    <property type="component" value="Unassembled WGS sequence"/>
</dbReference>
<protein>
    <submittedName>
        <fullName evidence="2">Uncharacterized protein</fullName>
    </submittedName>
</protein>
<evidence type="ECO:0000313" key="3">
    <source>
        <dbReference type="Proteomes" id="UP000499080"/>
    </source>
</evidence>